<dbReference type="SUPFAM" id="SSF52172">
    <property type="entry name" value="CheY-like"/>
    <property type="match status" value="2"/>
</dbReference>
<dbReference type="GO" id="GO:0000160">
    <property type="term" value="P:phosphorelay signal transduction system"/>
    <property type="evidence" value="ECO:0007669"/>
    <property type="project" value="InterPro"/>
</dbReference>
<dbReference type="Pfam" id="PF00072">
    <property type="entry name" value="Response_reg"/>
    <property type="match status" value="1"/>
</dbReference>
<evidence type="ECO:0000256" key="1">
    <source>
        <dbReference type="ARBA" id="ARBA00012528"/>
    </source>
</evidence>
<accession>K2HCC5</accession>
<dbReference type="Gene3D" id="3.30.70.270">
    <property type="match status" value="1"/>
</dbReference>
<dbReference type="InterPro" id="IPR043128">
    <property type="entry name" value="Rev_trsase/Diguanyl_cyclase"/>
</dbReference>
<sequence>MSRRILIVDDLAINRIALRSALGNACYDVHAVADGATAMKDIAAAAPDLVIAAQDLPDMSGTELCRRIVKTAGNADLPVILIGATQTPDARLAALEAGAATLISRPSDRAWLLANLRSVLRAAETRGELRRRDMTASRLGFSEAAGSFDAPARIAFIGSSEESAATADALRHRLQHDIAVIPSSGALSLGDDRAPPDVVVLADTAPADEMLWLLSELRSRPQTRRSAILIGYDQDDRTYAGRALDLGASDLFETDADPQELALRIARQVRLKRDADRLRATVDAGLAMAARDSLTGLYNRRYALHHLAELAARPRLEGRGYGVLILDIDRFKAVNDRHGHAAGDAVLSDVARQLSDNIRDVDLIARIGGEEFLVALSDTSPSETALAAERLRLAIADRPAILPDGRTLPVSVSIGATCAMGGPVAPQRALDAADVALYEAKRAGRNRVVLAAIADAQKPSRTAADEAPLRRDTA</sequence>
<dbReference type="eggNOG" id="COG0745">
    <property type="taxonomic scope" value="Bacteria"/>
</dbReference>
<keyword evidence="7" id="KW-1185">Reference proteome</keyword>
<feature type="domain" description="Response regulatory" evidence="4">
    <location>
        <begin position="4"/>
        <end position="120"/>
    </location>
</feature>
<evidence type="ECO:0000313" key="7">
    <source>
        <dbReference type="Proteomes" id="UP000006765"/>
    </source>
</evidence>
<dbReference type="InterPro" id="IPR050469">
    <property type="entry name" value="Diguanylate_Cyclase"/>
</dbReference>
<comment type="caution">
    <text evidence="3">Lacks conserved residue(s) required for the propagation of feature annotation.</text>
</comment>
<reference evidence="6 7" key="1">
    <citation type="journal article" date="2012" name="J. Bacteriol.">
        <title>Draft Genome Sequence of Oceaniovalibus guishaninsula JLT2003T.</title>
        <authorList>
            <person name="Tang K."/>
            <person name="Liu K."/>
            <person name="Jiao N."/>
        </authorList>
    </citation>
    <scope>NUCLEOTIDE SEQUENCE [LARGE SCALE GENOMIC DNA]</scope>
    <source>
        <strain evidence="6 7">JLT2003</strain>
    </source>
</reference>
<dbReference type="PANTHER" id="PTHR45138">
    <property type="entry name" value="REGULATORY COMPONENTS OF SENSORY TRANSDUCTION SYSTEM"/>
    <property type="match status" value="1"/>
</dbReference>
<dbReference type="SMART" id="SM00267">
    <property type="entry name" value="GGDEF"/>
    <property type="match status" value="1"/>
</dbReference>
<name>K2HCC5_9RHOB</name>
<dbReference type="EC" id="2.7.7.65" evidence="1"/>
<dbReference type="STRING" id="1231392.OCGS_0793"/>
<dbReference type="GO" id="GO:0052621">
    <property type="term" value="F:diguanylate cyclase activity"/>
    <property type="evidence" value="ECO:0007669"/>
    <property type="project" value="UniProtKB-EC"/>
</dbReference>
<dbReference type="PANTHER" id="PTHR45138:SF9">
    <property type="entry name" value="DIGUANYLATE CYCLASE DGCM-RELATED"/>
    <property type="match status" value="1"/>
</dbReference>
<gene>
    <name evidence="6" type="ORF">OCGS_0793</name>
</gene>
<evidence type="ECO:0000259" key="5">
    <source>
        <dbReference type="PROSITE" id="PS50887"/>
    </source>
</evidence>
<evidence type="ECO:0000256" key="2">
    <source>
        <dbReference type="ARBA" id="ARBA00034247"/>
    </source>
</evidence>
<dbReference type="Pfam" id="PF00990">
    <property type="entry name" value="GGDEF"/>
    <property type="match status" value="1"/>
</dbReference>
<evidence type="ECO:0000313" key="6">
    <source>
        <dbReference type="EMBL" id="EKE45098.1"/>
    </source>
</evidence>
<dbReference type="SMART" id="SM00448">
    <property type="entry name" value="REC"/>
    <property type="match status" value="1"/>
</dbReference>
<dbReference type="GO" id="GO:0043709">
    <property type="term" value="P:cell adhesion involved in single-species biofilm formation"/>
    <property type="evidence" value="ECO:0007669"/>
    <property type="project" value="TreeGrafter"/>
</dbReference>
<dbReference type="InterPro" id="IPR011006">
    <property type="entry name" value="CheY-like_superfamily"/>
</dbReference>
<dbReference type="AlphaFoldDB" id="K2HCC5"/>
<evidence type="ECO:0000256" key="3">
    <source>
        <dbReference type="PROSITE-ProRule" id="PRU00169"/>
    </source>
</evidence>
<dbReference type="EMBL" id="AMGO01000011">
    <property type="protein sequence ID" value="EKE45098.1"/>
    <property type="molecule type" value="Genomic_DNA"/>
</dbReference>
<dbReference type="InterPro" id="IPR000160">
    <property type="entry name" value="GGDEF_dom"/>
</dbReference>
<dbReference type="GO" id="GO:0005886">
    <property type="term" value="C:plasma membrane"/>
    <property type="evidence" value="ECO:0007669"/>
    <property type="project" value="TreeGrafter"/>
</dbReference>
<dbReference type="FunFam" id="3.30.70.270:FF:000001">
    <property type="entry name" value="Diguanylate cyclase domain protein"/>
    <property type="match status" value="1"/>
</dbReference>
<proteinExistence type="predicted"/>
<dbReference type="SUPFAM" id="SSF55073">
    <property type="entry name" value="Nucleotide cyclase"/>
    <property type="match status" value="1"/>
</dbReference>
<organism evidence="6 7">
    <name type="scientific">Oceaniovalibus guishaninsula JLT2003</name>
    <dbReference type="NCBI Taxonomy" id="1231392"/>
    <lineage>
        <taxon>Bacteria</taxon>
        <taxon>Pseudomonadati</taxon>
        <taxon>Pseudomonadota</taxon>
        <taxon>Alphaproteobacteria</taxon>
        <taxon>Rhodobacterales</taxon>
        <taxon>Roseobacteraceae</taxon>
        <taxon>Oceaniovalibus</taxon>
    </lineage>
</organism>
<dbReference type="InterPro" id="IPR029787">
    <property type="entry name" value="Nucleotide_cyclase"/>
</dbReference>
<dbReference type="Proteomes" id="UP000006765">
    <property type="component" value="Unassembled WGS sequence"/>
</dbReference>
<dbReference type="Gene3D" id="3.40.50.2300">
    <property type="match status" value="1"/>
</dbReference>
<comment type="catalytic activity">
    <reaction evidence="2">
        <text>2 GTP = 3',3'-c-di-GMP + 2 diphosphate</text>
        <dbReference type="Rhea" id="RHEA:24898"/>
        <dbReference type="ChEBI" id="CHEBI:33019"/>
        <dbReference type="ChEBI" id="CHEBI:37565"/>
        <dbReference type="ChEBI" id="CHEBI:58805"/>
        <dbReference type="EC" id="2.7.7.65"/>
    </reaction>
</comment>
<dbReference type="CDD" id="cd01949">
    <property type="entry name" value="GGDEF"/>
    <property type="match status" value="1"/>
</dbReference>
<dbReference type="NCBIfam" id="TIGR00254">
    <property type="entry name" value="GGDEF"/>
    <property type="match status" value="1"/>
</dbReference>
<dbReference type="eggNOG" id="COG3706">
    <property type="taxonomic scope" value="Bacteria"/>
</dbReference>
<dbReference type="RefSeq" id="WP_007425946.1">
    <property type="nucleotide sequence ID" value="NZ_AMGO01000011.1"/>
</dbReference>
<protein>
    <recommendedName>
        <fullName evidence="1">diguanylate cyclase</fullName>
        <ecNumber evidence="1">2.7.7.65</ecNumber>
    </recommendedName>
</protein>
<dbReference type="PROSITE" id="PS50887">
    <property type="entry name" value="GGDEF"/>
    <property type="match status" value="1"/>
</dbReference>
<comment type="caution">
    <text evidence="6">The sequence shown here is derived from an EMBL/GenBank/DDBJ whole genome shotgun (WGS) entry which is preliminary data.</text>
</comment>
<dbReference type="OrthoDB" id="9812260at2"/>
<feature type="domain" description="GGDEF" evidence="5">
    <location>
        <begin position="319"/>
        <end position="453"/>
    </location>
</feature>
<dbReference type="PROSITE" id="PS50110">
    <property type="entry name" value="RESPONSE_REGULATORY"/>
    <property type="match status" value="1"/>
</dbReference>
<dbReference type="GO" id="GO:1902201">
    <property type="term" value="P:negative regulation of bacterial-type flagellum-dependent cell motility"/>
    <property type="evidence" value="ECO:0007669"/>
    <property type="project" value="TreeGrafter"/>
</dbReference>
<dbReference type="InterPro" id="IPR001789">
    <property type="entry name" value="Sig_transdc_resp-reg_receiver"/>
</dbReference>
<evidence type="ECO:0000259" key="4">
    <source>
        <dbReference type="PROSITE" id="PS50110"/>
    </source>
</evidence>